<dbReference type="InterPro" id="IPR021357">
    <property type="entry name" value="DUF2782"/>
</dbReference>
<dbReference type="AlphaFoldDB" id="A0A0E2Z4R2"/>
<reference evidence="1 2" key="1">
    <citation type="submission" date="2014-07" db="EMBL/GenBank/DDBJ databases">
        <title>Comparative analysis of Nitrosococcus oceani genome inventories of strains from Pacific and Atlantic gyres.</title>
        <authorList>
            <person name="Lim C.K."/>
            <person name="Wang L."/>
            <person name="Sayavedra-Soto L.A."/>
            <person name="Klotz M.G."/>
        </authorList>
    </citation>
    <scope>NUCLEOTIDE SEQUENCE [LARGE SCALE GENOMIC DNA]</scope>
    <source>
        <strain evidence="1 2">C-27</strain>
    </source>
</reference>
<sequence length="117" mass="13379">MSVLYLRVLIYLNFLWLLLTSAPTLSEEPEDLIPLPDLPSLPGQPDTMEPEIKIIQQGDKLIEEYRLNGKLYQIKVTPSIGPPYFLVDADGNGDFESRFEGPVNSDMLIPSWVIFRW</sequence>
<accession>A0A0E2Z4R2</accession>
<name>A0A0E2Z4R2_9GAMM</name>
<organism evidence="1 2">
    <name type="scientific">Nitrosococcus oceani C-27</name>
    <dbReference type="NCBI Taxonomy" id="314279"/>
    <lineage>
        <taxon>Bacteria</taxon>
        <taxon>Pseudomonadati</taxon>
        <taxon>Pseudomonadota</taxon>
        <taxon>Gammaproteobacteria</taxon>
        <taxon>Chromatiales</taxon>
        <taxon>Chromatiaceae</taxon>
        <taxon>Nitrosococcus</taxon>
    </lineage>
</organism>
<dbReference type="EMBL" id="JPGN01000019">
    <property type="protein sequence ID" value="KFI20484.1"/>
    <property type="molecule type" value="Genomic_DNA"/>
</dbReference>
<gene>
    <name evidence="1" type="ORF">IB75_02925</name>
</gene>
<dbReference type="Gene3D" id="2.20.130.30">
    <property type="entry name" value="Protein of unknown function DUF2782"/>
    <property type="match status" value="1"/>
</dbReference>
<dbReference type="OrthoDB" id="5296182at2"/>
<evidence type="ECO:0000313" key="2">
    <source>
        <dbReference type="Proteomes" id="UP000028839"/>
    </source>
</evidence>
<dbReference type="Pfam" id="PF11191">
    <property type="entry name" value="DUF2782"/>
    <property type="match status" value="1"/>
</dbReference>
<dbReference type="Proteomes" id="UP000028839">
    <property type="component" value="Unassembled WGS sequence"/>
</dbReference>
<protein>
    <recommendedName>
        <fullName evidence="3">DUF2782 domain-containing protein</fullName>
    </recommendedName>
</protein>
<evidence type="ECO:0008006" key="3">
    <source>
        <dbReference type="Google" id="ProtNLM"/>
    </source>
</evidence>
<dbReference type="HOGENOM" id="CLU_145353_0_1_6"/>
<evidence type="ECO:0000313" key="1">
    <source>
        <dbReference type="EMBL" id="KFI20484.1"/>
    </source>
</evidence>
<comment type="caution">
    <text evidence="1">The sequence shown here is derived from an EMBL/GenBank/DDBJ whole genome shotgun (WGS) entry which is preliminary data.</text>
</comment>
<proteinExistence type="predicted"/>